<dbReference type="EMBL" id="JACGXP010000001">
    <property type="protein sequence ID" value="MBA8988892.1"/>
    <property type="molecule type" value="Genomic_DNA"/>
</dbReference>
<organism evidence="1 2">
    <name type="scientific">Curtobacterium pusillum</name>
    <dbReference type="NCBI Taxonomy" id="69373"/>
    <lineage>
        <taxon>Bacteria</taxon>
        <taxon>Bacillati</taxon>
        <taxon>Actinomycetota</taxon>
        <taxon>Actinomycetes</taxon>
        <taxon>Micrococcales</taxon>
        <taxon>Microbacteriaceae</taxon>
        <taxon>Curtobacterium</taxon>
    </lineage>
</organism>
<gene>
    <name evidence="1" type="ORF">FHW23_000124</name>
</gene>
<protein>
    <submittedName>
        <fullName evidence="1">Uncharacterized protein</fullName>
    </submittedName>
</protein>
<proteinExistence type="predicted"/>
<accession>A0AAW3T2S6</accession>
<name>A0AAW3T2S6_9MICO</name>
<sequence>MTVGLIIGAAVALLAVSGAAVALVAAGVEVDREGLCDVE</sequence>
<evidence type="ECO:0000313" key="1">
    <source>
        <dbReference type="EMBL" id="MBA8988892.1"/>
    </source>
</evidence>
<comment type="caution">
    <text evidence="1">The sequence shown here is derived from an EMBL/GenBank/DDBJ whole genome shotgun (WGS) entry which is preliminary data.</text>
</comment>
<reference evidence="1 2" key="1">
    <citation type="submission" date="2020-07" db="EMBL/GenBank/DDBJ databases">
        <title>Above-ground endophytic microbial communities from plants in different locations in the United States.</title>
        <authorList>
            <person name="Frank C."/>
        </authorList>
    </citation>
    <scope>NUCLEOTIDE SEQUENCE [LARGE SCALE GENOMIC DNA]</scope>
    <source>
        <strain evidence="1 2">WPL5_2</strain>
    </source>
</reference>
<dbReference type="AlphaFoldDB" id="A0AAW3T2S6"/>
<dbReference type="Proteomes" id="UP000590225">
    <property type="component" value="Unassembled WGS sequence"/>
</dbReference>
<evidence type="ECO:0000313" key="2">
    <source>
        <dbReference type="Proteomes" id="UP000590225"/>
    </source>
</evidence>